<evidence type="ECO:0000313" key="2">
    <source>
        <dbReference type="Proteomes" id="UP000020529"/>
    </source>
</evidence>
<protein>
    <submittedName>
        <fullName evidence="1">Uncharacterized protein</fullName>
    </submittedName>
</protein>
<dbReference type="PATRIC" id="fig|1339315.3.peg.2416"/>
<dbReference type="RefSeq" id="WP_005800391.1">
    <property type="nucleotide sequence ID" value="NZ_JGCY01000284.1"/>
</dbReference>
<dbReference type="Proteomes" id="UP000020529">
    <property type="component" value="Unassembled WGS sequence"/>
</dbReference>
<gene>
    <name evidence="1" type="ORF">M124_1650</name>
</gene>
<accession>A0A015SQP4</accession>
<organism evidence="1 2">
    <name type="scientific">Bacteroides fragilis str. 3988T(B)14</name>
    <dbReference type="NCBI Taxonomy" id="1339315"/>
    <lineage>
        <taxon>Bacteria</taxon>
        <taxon>Pseudomonadati</taxon>
        <taxon>Bacteroidota</taxon>
        <taxon>Bacteroidia</taxon>
        <taxon>Bacteroidales</taxon>
        <taxon>Bacteroidaceae</taxon>
        <taxon>Bacteroides</taxon>
    </lineage>
</organism>
<sequence length="180" mass="20739">MIVQDLNFDQTVAMAKAKAESMIQNGLYSRFGLSEKERLDKALLGCIGELAFQKHLKNLGIPFELDQTDFQSHHSDEFDVKVNGAKIDIKVAKKTTANPPTDNWTYGYPQEQHPETKDYVVVGWVDFNRKEVGFYGWIRGKQIVEFKVVTQNSYAKYPYLTPNHEFKWGCLTKDLNEILK</sequence>
<reference evidence="1 2" key="1">
    <citation type="submission" date="2014-02" db="EMBL/GenBank/DDBJ databases">
        <authorList>
            <person name="Sears C."/>
            <person name="Carroll K."/>
            <person name="Sack B.R."/>
            <person name="Qadri F."/>
            <person name="Myers L.L."/>
            <person name="Chung G.-T."/>
            <person name="Escheverria P."/>
            <person name="Fraser C.M."/>
            <person name="Sadzewicz L."/>
            <person name="Shefchek K.A."/>
            <person name="Tallon L."/>
            <person name="Das S.P."/>
            <person name="Daugherty S."/>
            <person name="Mongodin E.F."/>
        </authorList>
    </citation>
    <scope>NUCLEOTIDE SEQUENCE [LARGE SCALE GENOMIC DNA]</scope>
    <source>
        <strain evidence="2">3988T(B)14</strain>
    </source>
</reference>
<dbReference type="AlphaFoldDB" id="A0A015SQP4"/>
<evidence type="ECO:0000313" key="1">
    <source>
        <dbReference type="EMBL" id="EXY74544.1"/>
    </source>
</evidence>
<proteinExistence type="predicted"/>
<dbReference type="EMBL" id="JGCY01000284">
    <property type="protein sequence ID" value="EXY74544.1"/>
    <property type="molecule type" value="Genomic_DNA"/>
</dbReference>
<name>A0A015SQP4_BACFG</name>
<comment type="caution">
    <text evidence="1">The sequence shown here is derived from an EMBL/GenBank/DDBJ whole genome shotgun (WGS) entry which is preliminary data.</text>
</comment>